<keyword evidence="3" id="KW-1185">Reference proteome</keyword>
<gene>
    <name evidence="2" type="ORF">F5147DRAFT_682959</name>
</gene>
<sequence>MTPPSCVSLLCCCRLTVGVPLPDIQMQGWKCFSFRELLLYHNVVTVCSHPGGTHCKFQSYMALHSAHHFDS</sequence>
<feature type="chain" id="PRO_5040224142" description="Secreted protein" evidence="1">
    <location>
        <begin position="19"/>
        <end position="71"/>
    </location>
</feature>
<evidence type="ECO:0000313" key="3">
    <source>
        <dbReference type="Proteomes" id="UP000823399"/>
    </source>
</evidence>
<dbReference type="Proteomes" id="UP000823399">
    <property type="component" value="Unassembled WGS sequence"/>
</dbReference>
<keyword evidence="1" id="KW-0732">Signal</keyword>
<accession>A0A9P7FDB9</accession>
<evidence type="ECO:0000313" key="2">
    <source>
        <dbReference type="EMBL" id="KAG2113152.1"/>
    </source>
</evidence>
<evidence type="ECO:0008006" key="4">
    <source>
        <dbReference type="Google" id="ProtNLM"/>
    </source>
</evidence>
<feature type="signal peptide" evidence="1">
    <location>
        <begin position="1"/>
        <end position="18"/>
    </location>
</feature>
<dbReference type="GeneID" id="64698762"/>
<evidence type="ECO:0000256" key="1">
    <source>
        <dbReference type="SAM" id="SignalP"/>
    </source>
</evidence>
<dbReference type="EMBL" id="JABBWM010000013">
    <property type="protein sequence ID" value="KAG2113152.1"/>
    <property type="molecule type" value="Genomic_DNA"/>
</dbReference>
<organism evidence="2 3">
    <name type="scientific">Suillus discolor</name>
    <dbReference type="NCBI Taxonomy" id="1912936"/>
    <lineage>
        <taxon>Eukaryota</taxon>
        <taxon>Fungi</taxon>
        <taxon>Dikarya</taxon>
        <taxon>Basidiomycota</taxon>
        <taxon>Agaricomycotina</taxon>
        <taxon>Agaricomycetes</taxon>
        <taxon>Agaricomycetidae</taxon>
        <taxon>Boletales</taxon>
        <taxon>Suillineae</taxon>
        <taxon>Suillaceae</taxon>
        <taxon>Suillus</taxon>
    </lineage>
</organism>
<dbReference type="AlphaFoldDB" id="A0A9P7FDB9"/>
<reference evidence="2" key="1">
    <citation type="journal article" date="2020" name="New Phytol.">
        <title>Comparative genomics reveals dynamic genome evolution in host specialist ectomycorrhizal fungi.</title>
        <authorList>
            <person name="Lofgren L.A."/>
            <person name="Nguyen N.H."/>
            <person name="Vilgalys R."/>
            <person name="Ruytinx J."/>
            <person name="Liao H.L."/>
            <person name="Branco S."/>
            <person name="Kuo A."/>
            <person name="LaButti K."/>
            <person name="Lipzen A."/>
            <person name="Andreopoulos W."/>
            <person name="Pangilinan J."/>
            <person name="Riley R."/>
            <person name="Hundley H."/>
            <person name="Na H."/>
            <person name="Barry K."/>
            <person name="Grigoriev I.V."/>
            <person name="Stajich J.E."/>
            <person name="Kennedy P.G."/>
        </authorList>
    </citation>
    <scope>NUCLEOTIDE SEQUENCE</scope>
    <source>
        <strain evidence="2">FC423</strain>
    </source>
</reference>
<comment type="caution">
    <text evidence="2">The sequence shown here is derived from an EMBL/GenBank/DDBJ whole genome shotgun (WGS) entry which is preliminary data.</text>
</comment>
<name>A0A9P7FDB9_9AGAM</name>
<dbReference type="RefSeq" id="XP_041295710.1">
    <property type="nucleotide sequence ID" value="XM_041436503.1"/>
</dbReference>
<proteinExistence type="predicted"/>
<protein>
    <recommendedName>
        <fullName evidence="4">Secreted protein</fullName>
    </recommendedName>
</protein>